<evidence type="ECO:0000259" key="2">
    <source>
        <dbReference type="Pfam" id="PF20152"/>
    </source>
</evidence>
<organism evidence="3 4">
    <name type="scientific">Rhodocollybia butyracea</name>
    <dbReference type="NCBI Taxonomy" id="206335"/>
    <lineage>
        <taxon>Eukaryota</taxon>
        <taxon>Fungi</taxon>
        <taxon>Dikarya</taxon>
        <taxon>Basidiomycota</taxon>
        <taxon>Agaricomycotina</taxon>
        <taxon>Agaricomycetes</taxon>
        <taxon>Agaricomycetidae</taxon>
        <taxon>Agaricales</taxon>
        <taxon>Marasmiineae</taxon>
        <taxon>Omphalotaceae</taxon>
        <taxon>Rhodocollybia</taxon>
    </lineage>
</organism>
<gene>
    <name evidence="3" type="ORF">BDP27DRAFT_1509831</name>
</gene>
<dbReference type="InterPro" id="IPR045339">
    <property type="entry name" value="DUF6534"/>
</dbReference>
<keyword evidence="4" id="KW-1185">Reference proteome</keyword>
<feature type="transmembrane region" description="Helical" evidence="1">
    <location>
        <begin position="125"/>
        <end position="146"/>
    </location>
</feature>
<keyword evidence="1" id="KW-1133">Transmembrane helix</keyword>
<dbReference type="AlphaFoldDB" id="A0A9P5Q2U2"/>
<dbReference type="Pfam" id="PF20152">
    <property type="entry name" value="DUF6534"/>
    <property type="match status" value="1"/>
</dbReference>
<feature type="domain" description="DUF6534" evidence="2">
    <location>
        <begin position="173"/>
        <end position="258"/>
    </location>
</feature>
<reference evidence="3" key="1">
    <citation type="submission" date="2020-11" db="EMBL/GenBank/DDBJ databases">
        <authorList>
            <consortium name="DOE Joint Genome Institute"/>
            <person name="Ahrendt S."/>
            <person name="Riley R."/>
            <person name="Andreopoulos W."/>
            <person name="Labutti K."/>
            <person name="Pangilinan J."/>
            <person name="Ruiz-Duenas F.J."/>
            <person name="Barrasa J.M."/>
            <person name="Sanchez-Garcia M."/>
            <person name="Camarero S."/>
            <person name="Miyauchi S."/>
            <person name="Serrano A."/>
            <person name="Linde D."/>
            <person name="Babiker R."/>
            <person name="Drula E."/>
            <person name="Ayuso-Fernandez I."/>
            <person name="Pacheco R."/>
            <person name="Padilla G."/>
            <person name="Ferreira P."/>
            <person name="Barriuso J."/>
            <person name="Kellner H."/>
            <person name="Castanera R."/>
            <person name="Alfaro M."/>
            <person name="Ramirez L."/>
            <person name="Pisabarro A.G."/>
            <person name="Kuo A."/>
            <person name="Tritt A."/>
            <person name="Lipzen A."/>
            <person name="He G."/>
            <person name="Yan M."/>
            <person name="Ng V."/>
            <person name="Cullen D."/>
            <person name="Martin F."/>
            <person name="Rosso M.-N."/>
            <person name="Henrissat B."/>
            <person name="Hibbett D."/>
            <person name="Martinez A.T."/>
            <person name="Grigoriev I.V."/>
        </authorList>
    </citation>
    <scope>NUCLEOTIDE SEQUENCE</scope>
    <source>
        <strain evidence="3">AH 40177</strain>
    </source>
</reference>
<evidence type="ECO:0000313" key="4">
    <source>
        <dbReference type="Proteomes" id="UP000772434"/>
    </source>
</evidence>
<keyword evidence="1" id="KW-0472">Membrane</keyword>
<keyword evidence="1" id="KW-0812">Transmembrane</keyword>
<feature type="transmembrane region" description="Helical" evidence="1">
    <location>
        <begin position="98"/>
        <end position="118"/>
    </location>
</feature>
<dbReference type="EMBL" id="JADNRY010000004">
    <property type="protein sequence ID" value="KAF9077354.1"/>
    <property type="molecule type" value="Genomic_DNA"/>
</dbReference>
<dbReference type="PANTHER" id="PTHR40465:SF1">
    <property type="entry name" value="DUF6534 DOMAIN-CONTAINING PROTEIN"/>
    <property type="match status" value="1"/>
</dbReference>
<proteinExistence type="predicted"/>
<evidence type="ECO:0000313" key="3">
    <source>
        <dbReference type="EMBL" id="KAF9077354.1"/>
    </source>
</evidence>
<sequence length="329" mass="36827">MTVTPNMDNTLGALFIGLIIASVMNGVTYSQTWFYFSSQNREKPDELWLKLLVVVVVLLDLAHQVFTTHWLIQVYNYCVTNWGIVAGLDVLPWSYYGMAYPTGLVTVIIQSFFVWRVWKLSRNLVVTLSIWVISLAQFGTFLFYVARVFEIPNAEQLSLKLGGYAILVNALGVACDITIAVAMVFYLRQARTSIKRTNHLLRSITIFTVTTGIVSSVCAIMVLSMAGAYSGTNIELTFYFMLTRLYSNSFLATLNVRDRLRERVASDGIITTSNFLNRTAAAVPVSSHELDNFPRQKGSPTYGGDQEDDVTQGTVIAVKVDRITDTQYP</sequence>
<dbReference type="OrthoDB" id="2535105at2759"/>
<evidence type="ECO:0000256" key="1">
    <source>
        <dbReference type="SAM" id="Phobius"/>
    </source>
</evidence>
<feature type="transmembrane region" description="Helical" evidence="1">
    <location>
        <begin position="12"/>
        <end position="35"/>
    </location>
</feature>
<accession>A0A9P5Q2U2</accession>
<dbReference type="PANTHER" id="PTHR40465">
    <property type="entry name" value="CHROMOSOME 1, WHOLE GENOME SHOTGUN SEQUENCE"/>
    <property type="match status" value="1"/>
</dbReference>
<feature type="transmembrane region" description="Helical" evidence="1">
    <location>
        <begin position="199"/>
        <end position="224"/>
    </location>
</feature>
<protein>
    <recommendedName>
        <fullName evidence="2">DUF6534 domain-containing protein</fullName>
    </recommendedName>
</protein>
<feature type="transmembrane region" description="Helical" evidence="1">
    <location>
        <begin position="47"/>
        <end position="66"/>
    </location>
</feature>
<comment type="caution">
    <text evidence="3">The sequence shown here is derived from an EMBL/GenBank/DDBJ whole genome shotgun (WGS) entry which is preliminary data.</text>
</comment>
<dbReference type="Proteomes" id="UP000772434">
    <property type="component" value="Unassembled WGS sequence"/>
</dbReference>
<feature type="transmembrane region" description="Helical" evidence="1">
    <location>
        <begin position="166"/>
        <end position="187"/>
    </location>
</feature>
<feature type="transmembrane region" description="Helical" evidence="1">
    <location>
        <begin position="236"/>
        <end position="256"/>
    </location>
</feature>
<name>A0A9P5Q2U2_9AGAR</name>